<dbReference type="GO" id="GO:0005815">
    <property type="term" value="C:microtubule organizing center"/>
    <property type="evidence" value="ECO:0007669"/>
    <property type="project" value="TreeGrafter"/>
</dbReference>
<dbReference type="InterPro" id="IPR011047">
    <property type="entry name" value="Quinoprotein_ADH-like_sf"/>
</dbReference>
<accession>A0A9D5CKK1</accession>
<protein>
    <submittedName>
        <fullName evidence="1">Uncharacterized protein</fullName>
    </submittedName>
</protein>
<dbReference type="OrthoDB" id="308690at2759"/>
<gene>
    <name evidence="1" type="ORF">J5N97_016991</name>
</gene>
<keyword evidence="2" id="KW-1185">Reference proteome</keyword>
<comment type="caution">
    <text evidence="1">The sequence shown here is derived from an EMBL/GenBank/DDBJ whole genome shotgun (WGS) entry which is preliminary data.</text>
</comment>
<dbReference type="Proteomes" id="UP001085076">
    <property type="component" value="Miscellaneous, Linkage group lg04"/>
</dbReference>
<sequence length="166" mass="18886">MENKQLLVVPPENVWNPWSPMIWSYWTAATMIKLLYLDAKLQEKLEEANGVGWSPDDSAIVVWDSLLEYEVLIYSPDGRCLSKYQAYESGLGVENVAWSPCGQFLAVGSYYQILWALNHLTWKNIAEFIRVSTIRSPCVADGNSRVKYKLMDIPINLSSSLMACKE</sequence>
<dbReference type="SUPFAM" id="SSF50998">
    <property type="entry name" value="Quinoprotein alcohol dehydrogenase-like"/>
    <property type="match status" value="1"/>
</dbReference>
<dbReference type="InterPro" id="IPR015943">
    <property type="entry name" value="WD40/YVTN_repeat-like_dom_sf"/>
</dbReference>
<reference evidence="1" key="1">
    <citation type="submission" date="2021-03" db="EMBL/GenBank/DDBJ databases">
        <authorList>
            <person name="Li Z."/>
            <person name="Yang C."/>
        </authorList>
    </citation>
    <scope>NUCLEOTIDE SEQUENCE</scope>
    <source>
        <strain evidence="1">Dzin_1.0</strain>
        <tissue evidence="1">Leaf</tissue>
    </source>
</reference>
<proteinExistence type="predicted"/>
<evidence type="ECO:0000313" key="2">
    <source>
        <dbReference type="Proteomes" id="UP001085076"/>
    </source>
</evidence>
<dbReference type="PANTHER" id="PTHR16220">
    <property type="entry name" value="WD REPEAT PROTEIN 8-RELATED"/>
    <property type="match status" value="1"/>
</dbReference>
<name>A0A9D5CKK1_9LILI</name>
<dbReference type="PANTHER" id="PTHR16220:SF0">
    <property type="entry name" value="WD REPEAT-CONTAINING PROTEIN WRAP73"/>
    <property type="match status" value="1"/>
</dbReference>
<organism evidence="1 2">
    <name type="scientific">Dioscorea zingiberensis</name>
    <dbReference type="NCBI Taxonomy" id="325984"/>
    <lineage>
        <taxon>Eukaryota</taxon>
        <taxon>Viridiplantae</taxon>
        <taxon>Streptophyta</taxon>
        <taxon>Embryophyta</taxon>
        <taxon>Tracheophyta</taxon>
        <taxon>Spermatophyta</taxon>
        <taxon>Magnoliopsida</taxon>
        <taxon>Liliopsida</taxon>
        <taxon>Dioscoreales</taxon>
        <taxon>Dioscoreaceae</taxon>
        <taxon>Dioscorea</taxon>
    </lineage>
</organism>
<dbReference type="AlphaFoldDB" id="A0A9D5CKK1"/>
<dbReference type="EMBL" id="JAGGNH010000004">
    <property type="protein sequence ID" value="KAJ0975026.1"/>
    <property type="molecule type" value="Genomic_DNA"/>
</dbReference>
<dbReference type="Gene3D" id="2.130.10.10">
    <property type="entry name" value="YVTN repeat-like/Quinoprotein amine dehydrogenase"/>
    <property type="match status" value="1"/>
</dbReference>
<reference evidence="1" key="2">
    <citation type="journal article" date="2022" name="Hortic Res">
        <title>The genome of Dioscorea zingiberensis sheds light on the biosynthesis, origin and evolution of the medicinally important diosgenin saponins.</title>
        <authorList>
            <person name="Li Y."/>
            <person name="Tan C."/>
            <person name="Li Z."/>
            <person name="Guo J."/>
            <person name="Li S."/>
            <person name="Chen X."/>
            <person name="Wang C."/>
            <person name="Dai X."/>
            <person name="Yang H."/>
            <person name="Song W."/>
            <person name="Hou L."/>
            <person name="Xu J."/>
            <person name="Tong Z."/>
            <person name="Xu A."/>
            <person name="Yuan X."/>
            <person name="Wang W."/>
            <person name="Yang Q."/>
            <person name="Chen L."/>
            <person name="Sun Z."/>
            <person name="Wang K."/>
            <person name="Pan B."/>
            <person name="Chen J."/>
            <person name="Bao Y."/>
            <person name="Liu F."/>
            <person name="Qi X."/>
            <person name="Gang D.R."/>
            <person name="Wen J."/>
            <person name="Li J."/>
        </authorList>
    </citation>
    <scope>NUCLEOTIDE SEQUENCE</scope>
    <source>
        <strain evidence="1">Dzin_1.0</strain>
    </source>
</reference>
<dbReference type="GO" id="GO:1990811">
    <property type="term" value="C:MWP complex"/>
    <property type="evidence" value="ECO:0007669"/>
    <property type="project" value="TreeGrafter"/>
</dbReference>
<evidence type="ECO:0000313" key="1">
    <source>
        <dbReference type="EMBL" id="KAJ0975026.1"/>
    </source>
</evidence>
<dbReference type="InterPro" id="IPR052778">
    <property type="entry name" value="Centrosome-WD_assoc"/>
</dbReference>